<accession>A0A9Q1JJG8</accession>
<keyword evidence="1" id="KW-0175">Coiled coil</keyword>
<protein>
    <submittedName>
        <fullName evidence="2">Uncharacterized protein</fullName>
    </submittedName>
</protein>
<dbReference type="Proteomes" id="UP001153076">
    <property type="component" value="Unassembled WGS sequence"/>
</dbReference>
<feature type="coiled-coil region" evidence="1">
    <location>
        <begin position="234"/>
        <end position="261"/>
    </location>
</feature>
<sequence length="283" mass="31377">MISGAQRYVYLAFCYRDECFESKAMQSIESAEANMERSDSFDKALQSVEEALVRLEKLLQEMHVSSSGSGKEHLKAACSDLEKIRKLKKEAEFLEASFRAKAFSLQEEPWKKPGVKVRVLDMTCKLGLVKGARIQSSLMVPTDLLENGGGISLSSTEQTRFMKGKDKGDGVGAGVQDKNSCPGGFWNFLIRPSVKKLAPDSSNLEEETTDGSLVANTDANTDARKSSSSEINRFETLRIELTELEKRLQRSTAKSENQKVQTAKLNVSLDYFDTSFCVKLVGN</sequence>
<keyword evidence="3" id="KW-1185">Reference proteome</keyword>
<dbReference type="OrthoDB" id="275278at2759"/>
<reference evidence="2" key="1">
    <citation type="submission" date="2022-04" db="EMBL/GenBank/DDBJ databases">
        <title>Carnegiea gigantea Genome sequencing and assembly v2.</title>
        <authorList>
            <person name="Copetti D."/>
            <person name="Sanderson M.J."/>
            <person name="Burquez A."/>
            <person name="Wojciechowski M.F."/>
        </authorList>
    </citation>
    <scope>NUCLEOTIDE SEQUENCE</scope>
    <source>
        <strain evidence="2">SGP5-SGP5p</strain>
        <tissue evidence="2">Aerial part</tissue>
    </source>
</reference>
<dbReference type="EMBL" id="JAKOGI010002244">
    <property type="protein sequence ID" value="KAJ8422481.1"/>
    <property type="molecule type" value="Genomic_DNA"/>
</dbReference>
<proteinExistence type="predicted"/>
<gene>
    <name evidence="2" type="ORF">Cgig2_017609</name>
</gene>
<evidence type="ECO:0000256" key="1">
    <source>
        <dbReference type="SAM" id="Coils"/>
    </source>
</evidence>
<dbReference type="AlphaFoldDB" id="A0A9Q1JJG8"/>
<evidence type="ECO:0000313" key="2">
    <source>
        <dbReference type="EMBL" id="KAJ8422481.1"/>
    </source>
</evidence>
<evidence type="ECO:0000313" key="3">
    <source>
        <dbReference type="Proteomes" id="UP001153076"/>
    </source>
</evidence>
<name>A0A9Q1JJG8_9CARY</name>
<organism evidence="2 3">
    <name type="scientific">Carnegiea gigantea</name>
    <dbReference type="NCBI Taxonomy" id="171969"/>
    <lineage>
        <taxon>Eukaryota</taxon>
        <taxon>Viridiplantae</taxon>
        <taxon>Streptophyta</taxon>
        <taxon>Embryophyta</taxon>
        <taxon>Tracheophyta</taxon>
        <taxon>Spermatophyta</taxon>
        <taxon>Magnoliopsida</taxon>
        <taxon>eudicotyledons</taxon>
        <taxon>Gunneridae</taxon>
        <taxon>Pentapetalae</taxon>
        <taxon>Caryophyllales</taxon>
        <taxon>Cactineae</taxon>
        <taxon>Cactaceae</taxon>
        <taxon>Cactoideae</taxon>
        <taxon>Echinocereeae</taxon>
        <taxon>Carnegiea</taxon>
    </lineage>
</organism>
<comment type="caution">
    <text evidence="2">The sequence shown here is derived from an EMBL/GenBank/DDBJ whole genome shotgun (WGS) entry which is preliminary data.</text>
</comment>